<accession>A0AA87SZC3</accession>
<evidence type="ECO:0000313" key="5">
    <source>
        <dbReference type="Proteomes" id="UP000001343"/>
    </source>
</evidence>
<sequence length="192" mass="22978">MFHHFKTCYVFSEWVFAFSEALVVFFRIWRFFRLRKLEYYRSVVDFGDFRMNQNLILKKKISIRAPIAKVWNGLIDPEVIKLYLYGTRTISDWKEGSSILFTGVWEGKEYEDHGTILKLEKEKIFRYNYWSNFSGVPNIPENYSIITFELESEGTFTSLSLIQENFPTRTSYEHSDSGWDYALKTLKDFLEK</sequence>
<dbReference type="InterPro" id="IPR023393">
    <property type="entry name" value="START-like_dom_sf"/>
</dbReference>
<keyword evidence="2" id="KW-0472">Membrane</keyword>
<dbReference type="Gene3D" id="3.30.530.20">
    <property type="match status" value="1"/>
</dbReference>
<feature type="domain" description="Activator of Hsp90 ATPase homologue 1/2-like C-terminal" evidence="3">
    <location>
        <begin position="64"/>
        <end position="191"/>
    </location>
</feature>
<comment type="caution">
    <text evidence="4">The sequence shown here is derived from an EMBL/GenBank/DDBJ whole genome shotgun (WGS) entry which is preliminary data.</text>
</comment>
<dbReference type="SUPFAM" id="SSF55961">
    <property type="entry name" value="Bet v1-like"/>
    <property type="match status" value="1"/>
</dbReference>
<protein>
    <recommendedName>
        <fullName evidence="3">Activator of Hsp90 ATPase homologue 1/2-like C-terminal domain-containing protein</fullName>
    </recommendedName>
</protein>
<evidence type="ECO:0000256" key="1">
    <source>
        <dbReference type="ARBA" id="ARBA00006817"/>
    </source>
</evidence>
<evidence type="ECO:0000313" key="4">
    <source>
        <dbReference type="EMBL" id="EKS00517.1"/>
    </source>
</evidence>
<keyword evidence="2" id="KW-1133">Transmembrane helix</keyword>
<dbReference type="InterPro" id="IPR013538">
    <property type="entry name" value="ASHA1/2-like_C"/>
</dbReference>
<evidence type="ECO:0000259" key="3">
    <source>
        <dbReference type="Pfam" id="PF08327"/>
    </source>
</evidence>
<organism evidence="4 5">
    <name type="scientific">Leptospira mayottensis 200901122</name>
    <dbReference type="NCBI Taxonomy" id="1193010"/>
    <lineage>
        <taxon>Bacteria</taxon>
        <taxon>Pseudomonadati</taxon>
        <taxon>Spirochaetota</taxon>
        <taxon>Spirochaetia</taxon>
        <taxon>Leptospirales</taxon>
        <taxon>Leptospiraceae</taxon>
        <taxon>Leptospira</taxon>
    </lineage>
</organism>
<gene>
    <name evidence="4" type="ORF">LEP1GSC125_2741</name>
</gene>
<dbReference type="Pfam" id="PF08327">
    <property type="entry name" value="AHSA1"/>
    <property type="match status" value="1"/>
</dbReference>
<keyword evidence="2" id="KW-0812">Transmembrane</keyword>
<reference evidence="4 5" key="1">
    <citation type="journal article" date="2014" name="Int. J. Syst. Evol. Microbiol.">
        <title>Leptospira mayottensis sp. nov., a pathogenic species of the genus Leptospira isolated from humans.</title>
        <authorList>
            <person name="Bourhy P."/>
            <person name="Collet L."/>
            <person name="Brisse S."/>
            <person name="Picardeau M."/>
        </authorList>
    </citation>
    <scope>NUCLEOTIDE SEQUENCE [LARGE SCALE GENOMIC DNA]</scope>
    <source>
        <strain evidence="4 5">200901122</strain>
    </source>
</reference>
<dbReference type="Proteomes" id="UP000001343">
    <property type="component" value="Unassembled WGS sequence"/>
</dbReference>
<dbReference type="AlphaFoldDB" id="A0AA87SZC3"/>
<name>A0AA87SZC3_9LEPT</name>
<evidence type="ECO:0000256" key="2">
    <source>
        <dbReference type="SAM" id="Phobius"/>
    </source>
</evidence>
<feature type="transmembrane region" description="Helical" evidence="2">
    <location>
        <begin position="14"/>
        <end position="32"/>
    </location>
</feature>
<proteinExistence type="inferred from homology"/>
<comment type="similarity">
    <text evidence="1">Belongs to the AHA1 family.</text>
</comment>
<dbReference type="EMBL" id="AKWM02000032">
    <property type="protein sequence ID" value="EKS00517.1"/>
    <property type="molecule type" value="Genomic_DNA"/>
</dbReference>
<dbReference type="CDD" id="cd07814">
    <property type="entry name" value="SRPBCC_CalC_Aha1-like"/>
    <property type="match status" value="1"/>
</dbReference>